<dbReference type="Pfam" id="PF00542">
    <property type="entry name" value="Ribosomal_L12"/>
    <property type="match status" value="1"/>
</dbReference>
<dbReference type="SUPFAM" id="SSF54736">
    <property type="entry name" value="ClpS-like"/>
    <property type="match status" value="1"/>
</dbReference>
<feature type="domain" description="Large ribosomal subunit protein bL12 oligomerization" evidence="6">
    <location>
        <begin position="4"/>
        <end position="53"/>
    </location>
</feature>
<dbReference type="SUPFAM" id="SSF48300">
    <property type="entry name" value="Ribosomal protein L7/12, oligomerisation (N-terminal) domain"/>
    <property type="match status" value="1"/>
</dbReference>
<keyword evidence="3" id="KW-0687">Ribonucleoprotein</keyword>
<dbReference type="InterPro" id="IPR036235">
    <property type="entry name" value="Ribosomal_bL12_oligo_N_sf"/>
</dbReference>
<evidence type="ECO:0000259" key="5">
    <source>
        <dbReference type="Pfam" id="PF00542"/>
    </source>
</evidence>
<evidence type="ECO:0000256" key="3">
    <source>
        <dbReference type="ARBA" id="ARBA00023274"/>
    </source>
</evidence>
<dbReference type="InterPro" id="IPR008932">
    <property type="entry name" value="Ribosomal_bL12_oligo"/>
</dbReference>
<evidence type="ECO:0000313" key="8">
    <source>
        <dbReference type="Proteomes" id="UP001174909"/>
    </source>
</evidence>
<dbReference type="Gene3D" id="1.20.5.710">
    <property type="entry name" value="Single helix bin"/>
    <property type="match status" value="1"/>
</dbReference>
<keyword evidence="8" id="KW-1185">Reference proteome</keyword>
<dbReference type="InterPro" id="IPR000206">
    <property type="entry name" value="Ribosomal_bL12"/>
</dbReference>
<dbReference type="InterPro" id="IPR014719">
    <property type="entry name" value="Ribosomal_bL12_C/ClpS-like"/>
</dbReference>
<evidence type="ECO:0000259" key="6">
    <source>
        <dbReference type="Pfam" id="PF16320"/>
    </source>
</evidence>
<feature type="compositionally biased region" description="Basic residues" evidence="4">
    <location>
        <begin position="123"/>
        <end position="134"/>
    </location>
</feature>
<comment type="similarity">
    <text evidence="1">Belongs to the bacterial ribosomal protein bL12 family.</text>
</comment>
<protein>
    <submittedName>
        <fullName evidence="7">50S ribosomal protein L7/L12</fullName>
    </submittedName>
</protein>
<keyword evidence="2 7" id="KW-0689">Ribosomal protein</keyword>
<dbReference type="GO" id="GO:0006412">
    <property type="term" value="P:translation"/>
    <property type="evidence" value="ECO:0007669"/>
    <property type="project" value="InterPro"/>
</dbReference>
<feature type="domain" description="Large ribosomal subunit protein bL12 C-terminal" evidence="5">
    <location>
        <begin position="63"/>
        <end position="90"/>
    </location>
</feature>
<dbReference type="Proteomes" id="UP001174909">
    <property type="component" value="Unassembled WGS sequence"/>
</dbReference>
<organism evidence="7 8">
    <name type="scientific">Geodia barretti</name>
    <name type="common">Barrett's horny sponge</name>
    <dbReference type="NCBI Taxonomy" id="519541"/>
    <lineage>
        <taxon>Eukaryota</taxon>
        <taxon>Metazoa</taxon>
        <taxon>Porifera</taxon>
        <taxon>Demospongiae</taxon>
        <taxon>Heteroscleromorpha</taxon>
        <taxon>Tetractinellida</taxon>
        <taxon>Astrophorina</taxon>
        <taxon>Geodiidae</taxon>
        <taxon>Geodia</taxon>
    </lineage>
</organism>
<dbReference type="GO" id="GO:0003735">
    <property type="term" value="F:structural constituent of ribosome"/>
    <property type="evidence" value="ECO:0007669"/>
    <property type="project" value="InterPro"/>
</dbReference>
<dbReference type="GO" id="GO:0022625">
    <property type="term" value="C:cytosolic large ribosomal subunit"/>
    <property type="evidence" value="ECO:0007669"/>
    <property type="project" value="TreeGrafter"/>
</dbReference>
<dbReference type="GO" id="GO:0003729">
    <property type="term" value="F:mRNA binding"/>
    <property type="evidence" value="ECO:0007669"/>
    <property type="project" value="TreeGrafter"/>
</dbReference>
<dbReference type="PANTHER" id="PTHR45987">
    <property type="entry name" value="39S RIBOSOMAL PROTEIN L12"/>
    <property type="match status" value="1"/>
</dbReference>
<dbReference type="Pfam" id="PF16320">
    <property type="entry name" value="Ribosomal_L12_N"/>
    <property type="match status" value="1"/>
</dbReference>
<dbReference type="InterPro" id="IPR013823">
    <property type="entry name" value="Ribosomal_bL12_C"/>
</dbReference>
<comment type="caution">
    <text evidence="7">The sequence shown here is derived from an EMBL/GenBank/DDBJ whole genome shotgun (WGS) entry which is preliminary data.</text>
</comment>
<dbReference type="PANTHER" id="PTHR45987:SF4">
    <property type="entry name" value="LARGE RIBOSOMAL SUBUNIT PROTEIN BL12M"/>
    <property type="match status" value="1"/>
</dbReference>
<dbReference type="NCBIfam" id="TIGR00855">
    <property type="entry name" value="L12"/>
    <property type="match status" value="1"/>
</dbReference>
<proteinExistence type="inferred from homology"/>
<evidence type="ECO:0000256" key="4">
    <source>
        <dbReference type="SAM" id="MobiDB-lite"/>
    </source>
</evidence>
<dbReference type="AlphaFoldDB" id="A0AA35R934"/>
<evidence type="ECO:0000313" key="7">
    <source>
        <dbReference type="EMBL" id="CAI8007109.1"/>
    </source>
</evidence>
<reference evidence="7" key="1">
    <citation type="submission" date="2023-03" db="EMBL/GenBank/DDBJ databases">
        <authorList>
            <person name="Steffen K."/>
            <person name="Cardenas P."/>
        </authorList>
    </citation>
    <scope>NUCLEOTIDE SEQUENCE</scope>
</reference>
<name>A0AA35R934_GEOBA</name>
<evidence type="ECO:0000256" key="1">
    <source>
        <dbReference type="ARBA" id="ARBA00007197"/>
    </source>
</evidence>
<sequence>MPLTKDELIDEIKGLSVLELADLVKALEDEFGVSAAAPIQMATVAGVAGTAEAAAEVEEQTEFNVTLKEIGPNKIQVIKAVREVTTLGLTQRGEGPGRGRAHRDQGSHSKRRSRFPQGEARGRRSRRSRSYLST</sequence>
<dbReference type="Gene3D" id="3.30.1390.10">
    <property type="match status" value="1"/>
</dbReference>
<gene>
    <name evidence="7" type="ORF">GBAR_LOCUS5043</name>
</gene>
<dbReference type="EMBL" id="CASHTH010000746">
    <property type="protein sequence ID" value="CAI8007109.1"/>
    <property type="molecule type" value="Genomic_DNA"/>
</dbReference>
<accession>A0AA35R934</accession>
<evidence type="ECO:0000256" key="2">
    <source>
        <dbReference type="ARBA" id="ARBA00022980"/>
    </source>
</evidence>
<feature type="region of interest" description="Disordered" evidence="4">
    <location>
        <begin position="88"/>
        <end position="134"/>
    </location>
</feature>